<name>A0AAV1WDZ9_LUPLU</name>
<organism evidence="2 3">
    <name type="scientific">Lupinus luteus</name>
    <name type="common">European yellow lupine</name>
    <dbReference type="NCBI Taxonomy" id="3873"/>
    <lineage>
        <taxon>Eukaryota</taxon>
        <taxon>Viridiplantae</taxon>
        <taxon>Streptophyta</taxon>
        <taxon>Embryophyta</taxon>
        <taxon>Tracheophyta</taxon>
        <taxon>Spermatophyta</taxon>
        <taxon>Magnoliopsida</taxon>
        <taxon>eudicotyledons</taxon>
        <taxon>Gunneridae</taxon>
        <taxon>Pentapetalae</taxon>
        <taxon>rosids</taxon>
        <taxon>fabids</taxon>
        <taxon>Fabales</taxon>
        <taxon>Fabaceae</taxon>
        <taxon>Papilionoideae</taxon>
        <taxon>50 kb inversion clade</taxon>
        <taxon>genistoids sensu lato</taxon>
        <taxon>core genistoids</taxon>
        <taxon>Genisteae</taxon>
        <taxon>Lupinus</taxon>
    </lineage>
</organism>
<sequence>MGNCIRHQSSTAEVDVSSSSTIDKTTTTTTTEVKIKITKKQLEELLVKMDMKELRVEQVLG</sequence>
<accession>A0AAV1WDZ9</accession>
<dbReference type="AlphaFoldDB" id="A0AAV1WDZ9"/>
<feature type="region of interest" description="Disordered" evidence="1">
    <location>
        <begin position="1"/>
        <end position="22"/>
    </location>
</feature>
<evidence type="ECO:0000313" key="2">
    <source>
        <dbReference type="EMBL" id="CAL0307402.1"/>
    </source>
</evidence>
<dbReference type="EMBL" id="CAXHTB010000006">
    <property type="protein sequence ID" value="CAL0307402.1"/>
    <property type="molecule type" value="Genomic_DNA"/>
</dbReference>
<dbReference type="PANTHER" id="PTHR33647">
    <property type="entry name" value="OS01G0793900 PROTEIN"/>
    <property type="match status" value="1"/>
</dbReference>
<reference evidence="2 3" key="1">
    <citation type="submission" date="2024-03" db="EMBL/GenBank/DDBJ databases">
        <authorList>
            <person name="Martinez-Hernandez J."/>
        </authorList>
    </citation>
    <scope>NUCLEOTIDE SEQUENCE [LARGE SCALE GENOMIC DNA]</scope>
</reference>
<gene>
    <name evidence="2" type="ORF">LLUT_LOCUS8462</name>
</gene>
<dbReference type="PANTHER" id="PTHR33647:SF5">
    <property type="entry name" value="OS01G0793900 PROTEIN"/>
    <property type="match status" value="1"/>
</dbReference>
<dbReference type="Proteomes" id="UP001497480">
    <property type="component" value="Unassembled WGS sequence"/>
</dbReference>
<evidence type="ECO:0000313" key="3">
    <source>
        <dbReference type="Proteomes" id="UP001497480"/>
    </source>
</evidence>
<proteinExistence type="predicted"/>
<evidence type="ECO:0000256" key="1">
    <source>
        <dbReference type="SAM" id="MobiDB-lite"/>
    </source>
</evidence>
<keyword evidence="3" id="KW-1185">Reference proteome</keyword>
<feature type="compositionally biased region" description="Low complexity" evidence="1">
    <location>
        <begin position="9"/>
        <end position="22"/>
    </location>
</feature>
<protein>
    <submittedName>
        <fullName evidence="2">Uncharacterized protein</fullName>
    </submittedName>
</protein>
<comment type="caution">
    <text evidence="2">The sequence shown here is derived from an EMBL/GenBank/DDBJ whole genome shotgun (WGS) entry which is preliminary data.</text>
</comment>